<keyword evidence="1" id="KW-0472">Membrane</keyword>
<sequence length="139" mass="14761">MSTTRAHRDHDSSTKGIVAGGGTIFAATMLGLTGVWQVLAGIAAIANDDIYVLGGEYSYSFDITAWGWVHLVIGALAIAIAVGIFSGNQWALSAGIGVAFVSSLSNFAFLPYYPLWAIVVLAFDAFIIWALCQRLMQAD</sequence>
<accession>A0ABU5KB13</accession>
<feature type="transmembrane region" description="Helical" evidence="1">
    <location>
        <begin position="115"/>
        <end position="132"/>
    </location>
</feature>
<comment type="caution">
    <text evidence="3">The sequence shown here is derived from an EMBL/GenBank/DDBJ whole genome shotgun (WGS) entry which is preliminary data.</text>
</comment>
<reference evidence="3 4" key="1">
    <citation type="submission" date="2023-11" db="EMBL/GenBank/DDBJ databases">
        <title>Novel species in genus Nocardioides.</title>
        <authorList>
            <person name="Zhou H."/>
        </authorList>
    </citation>
    <scope>NUCLEOTIDE SEQUENCE [LARGE SCALE GENOMIC DNA]</scope>
    <source>
        <strain evidence="3 4">S-58</strain>
    </source>
</reference>
<feature type="transmembrane region" description="Helical" evidence="1">
    <location>
        <begin position="65"/>
        <end position="85"/>
    </location>
</feature>
<organism evidence="3 4">
    <name type="scientific">Nocardioides renjunii</name>
    <dbReference type="NCBI Taxonomy" id="3095075"/>
    <lineage>
        <taxon>Bacteria</taxon>
        <taxon>Bacillati</taxon>
        <taxon>Actinomycetota</taxon>
        <taxon>Actinomycetes</taxon>
        <taxon>Propionibacteriales</taxon>
        <taxon>Nocardioidaceae</taxon>
        <taxon>Nocardioides</taxon>
    </lineage>
</organism>
<proteinExistence type="predicted"/>
<gene>
    <name evidence="3" type="ORF">SFC79_10320</name>
</gene>
<feature type="domain" description="DUF7144" evidence="2">
    <location>
        <begin position="23"/>
        <end position="133"/>
    </location>
</feature>
<protein>
    <recommendedName>
        <fullName evidence="2">DUF7144 domain-containing protein</fullName>
    </recommendedName>
</protein>
<keyword evidence="1" id="KW-1133">Transmembrane helix</keyword>
<evidence type="ECO:0000256" key="1">
    <source>
        <dbReference type="SAM" id="Phobius"/>
    </source>
</evidence>
<dbReference type="InterPro" id="IPR055568">
    <property type="entry name" value="DUF7144"/>
</dbReference>
<dbReference type="RefSeq" id="WP_172272138.1">
    <property type="nucleotide sequence ID" value="NZ_CP141058.1"/>
</dbReference>
<dbReference type="Proteomes" id="UP001291999">
    <property type="component" value="Unassembled WGS sequence"/>
</dbReference>
<feature type="transmembrane region" description="Helical" evidence="1">
    <location>
        <begin position="90"/>
        <end position="109"/>
    </location>
</feature>
<name>A0ABU5KB13_9ACTN</name>
<dbReference type="Pfam" id="PF23636">
    <property type="entry name" value="DUF7144"/>
    <property type="match status" value="1"/>
</dbReference>
<keyword evidence="4" id="KW-1185">Reference proteome</keyword>
<keyword evidence="1" id="KW-0812">Transmembrane</keyword>
<feature type="transmembrane region" description="Helical" evidence="1">
    <location>
        <begin position="21"/>
        <end position="45"/>
    </location>
</feature>
<dbReference type="EMBL" id="JAXQPW010000002">
    <property type="protein sequence ID" value="MDZ5662158.1"/>
    <property type="molecule type" value="Genomic_DNA"/>
</dbReference>
<evidence type="ECO:0000313" key="3">
    <source>
        <dbReference type="EMBL" id="MDZ5662158.1"/>
    </source>
</evidence>
<evidence type="ECO:0000259" key="2">
    <source>
        <dbReference type="Pfam" id="PF23636"/>
    </source>
</evidence>
<evidence type="ECO:0000313" key="4">
    <source>
        <dbReference type="Proteomes" id="UP001291999"/>
    </source>
</evidence>